<evidence type="ECO:0000313" key="9">
    <source>
        <dbReference type="Proteomes" id="UP000198406"/>
    </source>
</evidence>
<reference evidence="8 9" key="1">
    <citation type="journal article" date="2015" name="Plant Cell">
        <title>Oil accumulation by the oleaginous diatom Fistulifera solaris as revealed by the genome and transcriptome.</title>
        <authorList>
            <person name="Tanaka T."/>
            <person name="Maeda Y."/>
            <person name="Veluchamy A."/>
            <person name="Tanaka M."/>
            <person name="Abida H."/>
            <person name="Marechal E."/>
            <person name="Bowler C."/>
            <person name="Muto M."/>
            <person name="Sunaga Y."/>
            <person name="Tanaka M."/>
            <person name="Yoshino T."/>
            <person name="Taniguchi T."/>
            <person name="Fukuda Y."/>
            <person name="Nemoto M."/>
            <person name="Matsumoto M."/>
            <person name="Wong P.S."/>
            <person name="Aburatani S."/>
            <person name="Fujibuchi W."/>
        </authorList>
    </citation>
    <scope>NUCLEOTIDE SEQUENCE [LARGE SCALE GENOMIC DNA]</scope>
    <source>
        <strain evidence="8 9">JPCC DA0580</strain>
    </source>
</reference>
<feature type="region of interest" description="Disordered" evidence="5">
    <location>
        <begin position="364"/>
        <end position="400"/>
    </location>
</feature>
<protein>
    <recommendedName>
        <fullName evidence="7">RING-type domain-containing protein</fullName>
    </recommendedName>
</protein>
<dbReference type="PANTHER" id="PTHR14155">
    <property type="entry name" value="RING FINGER DOMAIN-CONTAINING"/>
    <property type="match status" value="1"/>
</dbReference>
<dbReference type="InterPro" id="IPR053238">
    <property type="entry name" value="RING-H2_zinc_finger"/>
</dbReference>
<dbReference type="InParanoid" id="A0A1Z5JIS8"/>
<dbReference type="Gene3D" id="3.30.40.10">
    <property type="entry name" value="Zinc/RING finger domain, C3HC4 (zinc finger)"/>
    <property type="match status" value="1"/>
</dbReference>
<dbReference type="SUPFAM" id="SSF57850">
    <property type="entry name" value="RING/U-box"/>
    <property type="match status" value="1"/>
</dbReference>
<dbReference type="InterPro" id="IPR001841">
    <property type="entry name" value="Znf_RING"/>
</dbReference>
<keyword evidence="2 4" id="KW-0863">Zinc-finger</keyword>
<sequence length="400" mass="43831">MSETGGNAQDTYEFVAFLLWYLFLVLCCIVPTCCAYRRRRLVERRLAQHHFDLQRLQQQQLNGHPNFLLLDQISSSNPQLRRHNEEYRRIRKEKISESLQATTVVLMNKDFETETEHGGIQLDLATDDYLGELDDSTTRVKLPVGAANGNRSVSGLCAICLCPYSAGEKLTWSPETSCQHAFHKECIIQWLAKKEELKCPVCRQDYCQPIHVDESFPGSEDLFLDSFALALNYARSHASRSWAGEVSRGSGAGSFAFGFEPPVRVHVMGGNNEFSLRDHSEGVSQDIEMGPAVTSESSSAPPPLITESNAGEGEVIDLSITADITDDHEQQLETATESSNGGTAMEEALIANIDEGVAVARRPDTAAGANLDGEEGAENITVTDAGGTNGLGEEVSRKDS</sequence>
<dbReference type="PROSITE" id="PS50089">
    <property type="entry name" value="ZF_RING_2"/>
    <property type="match status" value="1"/>
</dbReference>
<evidence type="ECO:0000313" key="8">
    <source>
        <dbReference type="EMBL" id="GAX13920.1"/>
    </source>
</evidence>
<evidence type="ECO:0000256" key="1">
    <source>
        <dbReference type="ARBA" id="ARBA00022723"/>
    </source>
</evidence>
<keyword evidence="9" id="KW-1185">Reference proteome</keyword>
<name>A0A1Z5JIS8_FISSO</name>
<dbReference type="Proteomes" id="UP000198406">
    <property type="component" value="Unassembled WGS sequence"/>
</dbReference>
<comment type="caution">
    <text evidence="8">The sequence shown here is derived from an EMBL/GenBank/DDBJ whole genome shotgun (WGS) entry which is preliminary data.</text>
</comment>
<evidence type="ECO:0000256" key="6">
    <source>
        <dbReference type="SAM" id="Phobius"/>
    </source>
</evidence>
<dbReference type="EMBL" id="BDSP01000074">
    <property type="protein sequence ID" value="GAX13920.1"/>
    <property type="molecule type" value="Genomic_DNA"/>
</dbReference>
<feature type="transmembrane region" description="Helical" evidence="6">
    <location>
        <begin position="14"/>
        <end position="36"/>
    </location>
</feature>
<evidence type="ECO:0000256" key="5">
    <source>
        <dbReference type="SAM" id="MobiDB-lite"/>
    </source>
</evidence>
<dbReference type="GO" id="GO:0008270">
    <property type="term" value="F:zinc ion binding"/>
    <property type="evidence" value="ECO:0007669"/>
    <property type="project" value="UniProtKB-KW"/>
</dbReference>
<gene>
    <name evidence="8" type="ORF">FisN_5Lh179</name>
</gene>
<keyword evidence="6" id="KW-0812">Transmembrane</keyword>
<dbReference type="SMART" id="SM00184">
    <property type="entry name" value="RING"/>
    <property type="match status" value="1"/>
</dbReference>
<keyword evidence="6" id="KW-0472">Membrane</keyword>
<feature type="region of interest" description="Disordered" evidence="5">
    <location>
        <begin position="290"/>
        <end position="309"/>
    </location>
</feature>
<feature type="domain" description="RING-type" evidence="7">
    <location>
        <begin position="157"/>
        <end position="203"/>
    </location>
</feature>
<dbReference type="AlphaFoldDB" id="A0A1Z5JIS8"/>
<evidence type="ECO:0000256" key="3">
    <source>
        <dbReference type="ARBA" id="ARBA00022833"/>
    </source>
</evidence>
<proteinExistence type="predicted"/>
<organism evidence="8 9">
    <name type="scientific">Fistulifera solaris</name>
    <name type="common">Oleaginous diatom</name>
    <dbReference type="NCBI Taxonomy" id="1519565"/>
    <lineage>
        <taxon>Eukaryota</taxon>
        <taxon>Sar</taxon>
        <taxon>Stramenopiles</taxon>
        <taxon>Ochrophyta</taxon>
        <taxon>Bacillariophyta</taxon>
        <taxon>Bacillariophyceae</taxon>
        <taxon>Bacillariophycidae</taxon>
        <taxon>Naviculales</taxon>
        <taxon>Naviculaceae</taxon>
        <taxon>Fistulifera</taxon>
    </lineage>
</organism>
<evidence type="ECO:0000256" key="2">
    <source>
        <dbReference type="ARBA" id="ARBA00022771"/>
    </source>
</evidence>
<evidence type="ECO:0000259" key="7">
    <source>
        <dbReference type="PROSITE" id="PS50089"/>
    </source>
</evidence>
<evidence type="ECO:0000256" key="4">
    <source>
        <dbReference type="PROSITE-ProRule" id="PRU00175"/>
    </source>
</evidence>
<dbReference type="CDD" id="cd16454">
    <property type="entry name" value="RING-H2_PA-TM-RING"/>
    <property type="match status" value="1"/>
</dbReference>
<keyword evidence="3" id="KW-0862">Zinc</keyword>
<accession>A0A1Z5JIS8</accession>
<dbReference type="OrthoDB" id="48856at2759"/>
<keyword evidence="1" id="KW-0479">Metal-binding</keyword>
<dbReference type="PANTHER" id="PTHR14155:SF627">
    <property type="entry name" value="OS06G0192800 PROTEIN"/>
    <property type="match status" value="1"/>
</dbReference>
<dbReference type="Pfam" id="PF13639">
    <property type="entry name" value="zf-RING_2"/>
    <property type="match status" value="1"/>
</dbReference>
<dbReference type="InterPro" id="IPR013083">
    <property type="entry name" value="Znf_RING/FYVE/PHD"/>
</dbReference>
<keyword evidence="6" id="KW-1133">Transmembrane helix</keyword>